<dbReference type="AlphaFoldDB" id="A0A645HJ35"/>
<dbReference type="EMBL" id="VSSQ01094604">
    <property type="protein sequence ID" value="MPN39025.1"/>
    <property type="molecule type" value="Genomic_DNA"/>
</dbReference>
<reference evidence="1" key="1">
    <citation type="submission" date="2019-08" db="EMBL/GenBank/DDBJ databases">
        <authorList>
            <person name="Kucharzyk K."/>
            <person name="Murdoch R.W."/>
            <person name="Higgins S."/>
            <person name="Loffler F."/>
        </authorList>
    </citation>
    <scope>NUCLEOTIDE SEQUENCE</scope>
</reference>
<gene>
    <name evidence="1" type="ORF">SDC9_186551</name>
</gene>
<protein>
    <submittedName>
        <fullName evidence="1">Uncharacterized protein</fullName>
    </submittedName>
</protein>
<evidence type="ECO:0000313" key="1">
    <source>
        <dbReference type="EMBL" id="MPN39025.1"/>
    </source>
</evidence>
<sequence>MPINTAKQIKRYVGPTHQLYNLIISFYNASAEIFSTDALFNGVCHFITVFKNGFWEILYFRIIGLVVPA</sequence>
<proteinExistence type="predicted"/>
<accession>A0A645HJ35</accession>
<comment type="caution">
    <text evidence="1">The sequence shown here is derived from an EMBL/GenBank/DDBJ whole genome shotgun (WGS) entry which is preliminary data.</text>
</comment>
<name>A0A645HJ35_9ZZZZ</name>
<organism evidence="1">
    <name type="scientific">bioreactor metagenome</name>
    <dbReference type="NCBI Taxonomy" id="1076179"/>
    <lineage>
        <taxon>unclassified sequences</taxon>
        <taxon>metagenomes</taxon>
        <taxon>ecological metagenomes</taxon>
    </lineage>
</organism>